<dbReference type="GO" id="GO:0031681">
    <property type="term" value="F:G-protein beta-subunit binding"/>
    <property type="evidence" value="ECO:0007669"/>
    <property type="project" value="TreeGrafter"/>
</dbReference>
<dbReference type="Gene3D" id="3.40.50.300">
    <property type="entry name" value="P-loop containing nucleotide triphosphate hydrolases"/>
    <property type="match status" value="1"/>
</dbReference>
<keyword evidence="4" id="KW-0342">GTP-binding</keyword>
<sequence>MLFSPALMAKRFIKRKSASTSTSIESEEKERNTPSPHSLQVPSDCRRRAHTFDEKNQNTFGSALFIRKQKAERIHSYKTFRISVLGSCQVGKSTIIKCFLGQLFEDYYNPTISCEVFEAGIFLEIENKLKQFDLVFHDFRGDFHTNNPLQYRDELIHSQGFILVHTKNELQSFPQVLEMLSDIRKVKGDDFTSILIMENKCDELCYYGDKRNNRRSFDMDGCLNSAVSAKQNKNVTEAIGSLVENIEMTQS</sequence>
<dbReference type="GO" id="GO:0007165">
    <property type="term" value="P:signal transduction"/>
    <property type="evidence" value="ECO:0007669"/>
    <property type="project" value="TreeGrafter"/>
</dbReference>
<dbReference type="GO" id="GO:0003924">
    <property type="term" value="F:GTPase activity"/>
    <property type="evidence" value="ECO:0007669"/>
    <property type="project" value="InterPro"/>
</dbReference>
<dbReference type="InterPro" id="IPR001806">
    <property type="entry name" value="Small_GTPase"/>
</dbReference>
<evidence type="ECO:0000256" key="6">
    <source>
        <dbReference type="ARBA" id="ARBA00023288"/>
    </source>
</evidence>
<dbReference type="GO" id="GO:0005886">
    <property type="term" value="C:plasma membrane"/>
    <property type="evidence" value="ECO:0007669"/>
    <property type="project" value="UniProtKB-SubCell"/>
</dbReference>
<dbReference type="PROSITE" id="PS51419">
    <property type="entry name" value="RAB"/>
    <property type="match status" value="1"/>
</dbReference>
<reference evidence="8" key="1">
    <citation type="submission" date="2021-01" db="UniProtKB">
        <authorList>
            <consortium name="EnsemblMetazoa"/>
        </authorList>
    </citation>
    <scope>IDENTIFICATION</scope>
</reference>
<dbReference type="PRINTS" id="PR00449">
    <property type="entry name" value="RASTRNSFRMNG"/>
</dbReference>
<comment type="subcellular location">
    <subcellularLocation>
        <location evidence="1">Cell membrane</location>
        <topology evidence="1">Lipid-anchor</topology>
    </subcellularLocation>
</comment>
<dbReference type="Pfam" id="PF00071">
    <property type="entry name" value="Ras"/>
    <property type="match status" value="1"/>
</dbReference>
<evidence type="ECO:0000256" key="3">
    <source>
        <dbReference type="ARBA" id="ARBA00022481"/>
    </source>
</evidence>
<evidence type="ECO:0000313" key="9">
    <source>
        <dbReference type="Proteomes" id="UP000594262"/>
    </source>
</evidence>
<dbReference type="PANTHER" id="PTHR46149">
    <property type="entry name" value="MIP08469P"/>
    <property type="match status" value="1"/>
</dbReference>
<feature type="region of interest" description="Disordered" evidence="7">
    <location>
        <begin position="18"/>
        <end position="42"/>
    </location>
</feature>
<accession>A0A7M5X726</accession>
<evidence type="ECO:0000313" key="8">
    <source>
        <dbReference type="EnsemblMetazoa" id="CLYHEMP018851.1"/>
    </source>
</evidence>
<evidence type="ECO:0000256" key="4">
    <source>
        <dbReference type="ARBA" id="ARBA00023134"/>
    </source>
</evidence>
<dbReference type="InterPro" id="IPR052236">
    <property type="entry name" value="Small_GTPase_RasD"/>
</dbReference>
<dbReference type="SUPFAM" id="SSF52540">
    <property type="entry name" value="P-loop containing nucleoside triphosphate hydrolases"/>
    <property type="match status" value="1"/>
</dbReference>
<dbReference type="PANTHER" id="PTHR46149:SF3">
    <property type="entry name" value="MIP08469P"/>
    <property type="match status" value="1"/>
</dbReference>
<dbReference type="EnsemblMetazoa" id="CLYHEMT018851.1">
    <property type="protein sequence ID" value="CLYHEMP018851.1"/>
    <property type="gene ID" value="CLYHEMG018851"/>
</dbReference>
<keyword evidence="5" id="KW-0472">Membrane</keyword>
<keyword evidence="4" id="KW-0547">Nucleotide-binding</keyword>
<evidence type="ECO:0000256" key="1">
    <source>
        <dbReference type="ARBA" id="ARBA00004193"/>
    </source>
</evidence>
<dbReference type="AlphaFoldDB" id="A0A7M5X726"/>
<organism evidence="8 9">
    <name type="scientific">Clytia hemisphaerica</name>
    <dbReference type="NCBI Taxonomy" id="252671"/>
    <lineage>
        <taxon>Eukaryota</taxon>
        <taxon>Metazoa</taxon>
        <taxon>Cnidaria</taxon>
        <taxon>Hydrozoa</taxon>
        <taxon>Hydroidolina</taxon>
        <taxon>Leptothecata</taxon>
        <taxon>Obeliida</taxon>
        <taxon>Clytiidae</taxon>
        <taxon>Clytia</taxon>
    </lineage>
</organism>
<keyword evidence="9" id="KW-1185">Reference proteome</keyword>
<dbReference type="OrthoDB" id="265044at2759"/>
<dbReference type="SMART" id="SM00173">
    <property type="entry name" value="RAS"/>
    <property type="match status" value="1"/>
</dbReference>
<proteinExistence type="predicted"/>
<keyword evidence="3" id="KW-0488">Methylation</keyword>
<evidence type="ECO:0000256" key="5">
    <source>
        <dbReference type="ARBA" id="ARBA00023136"/>
    </source>
</evidence>
<dbReference type="Proteomes" id="UP000594262">
    <property type="component" value="Unplaced"/>
</dbReference>
<protein>
    <submittedName>
        <fullName evidence="8">Uncharacterized protein</fullName>
    </submittedName>
</protein>
<keyword evidence="6" id="KW-0449">Lipoprotein</keyword>
<evidence type="ECO:0000256" key="2">
    <source>
        <dbReference type="ARBA" id="ARBA00022475"/>
    </source>
</evidence>
<dbReference type="GO" id="GO:0005525">
    <property type="term" value="F:GTP binding"/>
    <property type="evidence" value="ECO:0007669"/>
    <property type="project" value="UniProtKB-KW"/>
</dbReference>
<keyword evidence="2" id="KW-1003">Cell membrane</keyword>
<dbReference type="InterPro" id="IPR027417">
    <property type="entry name" value="P-loop_NTPase"/>
</dbReference>
<evidence type="ECO:0000256" key="7">
    <source>
        <dbReference type="SAM" id="MobiDB-lite"/>
    </source>
</evidence>
<name>A0A7M5X726_9CNID</name>